<dbReference type="SMART" id="SM00225">
    <property type="entry name" value="BTB"/>
    <property type="match status" value="1"/>
</dbReference>
<gene>
    <name evidence="3" type="ORF">NPIL_407431</name>
</gene>
<dbReference type="PANTHER" id="PTHR24413">
    <property type="entry name" value="SPECKLE-TYPE POZ PROTEIN"/>
    <property type="match status" value="1"/>
</dbReference>
<dbReference type="Gene3D" id="2.60.210.10">
    <property type="entry name" value="Apoptosis, Tumor Necrosis Factor Receptor Associated Protein 2, Chain A"/>
    <property type="match status" value="1"/>
</dbReference>
<dbReference type="PROSITE" id="PS50097">
    <property type="entry name" value="BTB"/>
    <property type="match status" value="1"/>
</dbReference>
<dbReference type="EMBL" id="BMAW01035728">
    <property type="protein sequence ID" value="GFU40788.1"/>
    <property type="molecule type" value="Genomic_DNA"/>
</dbReference>
<proteinExistence type="predicted"/>
<dbReference type="AlphaFoldDB" id="A0A8X6URI1"/>
<dbReference type="GO" id="GO:0030163">
    <property type="term" value="P:protein catabolic process"/>
    <property type="evidence" value="ECO:0007669"/>
    <property type="project" value="UniProtKB-ARBA"/>
</dbReference>
<keyword evidence="4" id="KW-1185">Reference proteome</keyword>
<feature type="domain" description="MATH" evidence="2">
    <location>
        <begin position="12"/>
        <end position="141"/>
    </location>
</feature>
<dbReference type="InterPro" id="IPR000210">
    <property type="entry name" value="BTB/POZ_dom"/>
</dbReference>
<organism evidence="3 4">
    <name type="scientific">Nephila pilipes</name>
    <name type="common">Giant wood spider</name>
    <name type="synonym">Nephila maculata</name>
    <dbReference type="NCBI Taxonomy" id="299642"/>
    <lineage>
        <taxon>Eukaryota</taxon>
        <taxon>Metazoa</taxon>
        <taxon>Ecdysozoa</taxon>
        <taxon>Arthropoda</taxon>
        <taxon>Chelicerata</taxon>
        <taxon>Arachnida</taxon>
        <taxon>Araneae</taxon>
        <taxon>Araneomorphae</taxon>
        <taxon>Entelegynae</taxon>
        <taxon>Araneoidea</taxon>
        <taxon>Nephilidae</taxon>
        <taxon>Nephila</taxon>
    </lineage>
</organism>
<dbReference type="InterPro" id="IPR008974">
    <property type="entry name" value="TRAF-like"/>
</dbReference>
<protein>
    <submittedName>
        <fullName evidence="3">Uncharacterized protein</fullName>
    </submittedName>
</protein>
<evidence type="ECO:0000259" key="2">
    <source>
        <dbReference type="PROSITE" id="PS50144"/>
    </source>
</evidence>
<feature type="domain" description="BTB" evidence="1">
    <location>
        <begin position="334"/>
        <end position="401"/>
    </location>
</feature>
<dbReference type="OrthoDB" id="6359816at2759"/>
<reference evidence="3" key="1">
    <citation type="submission" date="2020-08" db="EMBL/GenBank/DDBJ databases">
        <title>Multicomponent nature underlies the extraordinary mechanical properties of spider dragline silk.</title>
        <authorList>
            <person name="Kono N."/>
            <person name="Nakamura H."/>
            <person name="Mori M."/>
            <person name="Yoshida Y."/>
            <person name="Ohtoshi R."/>
            <person name="Malay A.D."/>
            <person name="Moran D.A.P."/>
            <person name="Tomita M."/>
            <person name="Numata K."/>
            <person name="Arakawa K."/>
        </authorList>
    </citation>
    <scope>NUCLEOTIDE SEQUENCE</scope>
</reference>
<dbReference type="SUPFAM" id="SSF54695">
    <property type="entry name" value="POZ domain"/>
    <property type="match status" value="1"/>
</dbReference>
<dbReference type="SUPFAM" id="SSF49599">
    <property type="entry name" value="TRAF domain-like"/>
    <property type="match status" value="1"/>
</dbReference>
<dbReference type="CDD" id="cd18186">
    <property type="entry name" value="BTB_POZ_ZBTB_KLHL-like"/>
    <property type="match status" value="1"/>
</dbReference>
<comment type="caution">
    <text evidence="3">The sequence shown here is derived from an EMBL/GenBank/DDBJ whole genome shotgun (WGS) entry which is preliminary data.</text>
</comment>
<evidence type="ECO:0000313" key="3">
    <source>
        <dbReference type="EMBL" id="GFU40788.1"/>
    </source>
</evidence>
<accession>A0A8X6URI1</accession>
<evidence type="ECO:0000259" key="1">
    <source>
        <dbReference type="PROSITE" id="PS50097"/>
    </source>
</evidence>
<dbReference type="CDD" id="cd00121">
    <property type="entry name" value="MATH"/>
    <property type="match status" value="1"/>
</dbReference>
<dbReference type="Gene3D" id="3.30.710.10">
    <property type="entry name" value="Potassium Channel Kv1.1, Chain A"/>
    <property type="match status" value="1"/>
</dbReference>
<dbReference type="Gene3D" id="1.25.40.420">
    <property type="match status" value="1"/>
</dbReference>
<dbReference type="Pfam" id="PF00651">
    <property type="entry name" value="BTB"/>
    <property type="match status" value="1"/>
</dbReference>
<dbReference type="PROSITE" id="PS50144">
    <property type="entry name" value="MATH"/>
    <property type="match status" value="1"/>
</dbReference>
<name>A0A8X6URI1_NEPPI</name>
<sequence>MACNAAAESEAWLTFFWNIENFSYCWQKKGAYICSPTFVVESTESSNWYFQLYPRGYRNEKFSAYYIISYCNIESEGNRTEWELAILAEDGSVLARNERGRPTIDANDSFLFRSFAERKDVTKTNREAVLSRDTMSIRFKVWRTDGRTVTPSTFVARTVLSVKTMTFLWDIERFSSLESGHKVPYVNWKGVGANFNIGVDEENNIMILIEPFDRYTKFFTFQSYLIDTNEIRTDCGKREYWTSQINSYSLPFTKQICLDEENLYLKNDVLSFYCEYAWCDGIASEAIENFYMGITSSLNRYPIMPTAHLANADVEKMVDLRKDFECLYVEGILSDVELRTATRTFPAHKAILSSRSPVFLAMFTTDMKEKVQECVDVPDVEDDILCRMLLYVYTNALEGLQQESALKLYAAADKYEIVTLKSKCHSFLKRNLCPNSLCDVLVLGGMHADDDLKAAAQKYALEHEKDVFHSDVWKAFTKTDPALAAETMLLKWKIK</sequence>
<evidence type="ECO:0000313" key="4">
    <source>
        <dbReference type="Proteomes" id="UP000887013"/>
    </source>
</evidence>
<dbReference type="InterPro" id="IPR011333">
    <property type="entry name" value="SKP1/BTB/POZ_sf"/>
</dbReference>
<dbReference type="InterPro" id="IPR002083">
    <property type="entry name" value="MATH/TRAF_dom"/>
</dbReference>
<dbReference type="Pfam" id="PF22486">
    <property type="entry name" value="MATH_2"/>
    <property type="match status" value="1"/>
</dbReference>
<dbReference type="Proteomes" id="UP000887013">
    <property type="component" value="Unassembled WGS sequence"/>
</dbReference>